<feature type="coiled-coil region" evidence="4">
    <location>
        <begin position="42"/>
        <end position="76"/>
    </location>
</feature>
<evidence type="ECO:0000256" key="1">
    <source>
        <dbReference type="ARBA" id="ARBA00008791"/>
    </source>
</evidence>
<evidence type="ECO:0000256" key="2">
    <source>
        <dbReference type="ARBA" id="ARBA00022741"/>
    </source>
</evidence>
<dbReference type="InterPro" id="IPR006015">
    <property type="entry name" value="Universal_stress_UspA"/>
</dbReference>
<evidence type="ECO:0000256" key="3">
    <source>
        <dbReference type="ARBA" id="ARBA00022840"/>
    </source>
</evidence>
<protein>
    <submittedName>
        <fullName evidence="6">Universal stress family protein</fullName>
    </submittedName>
</protein>
<dbReference type="RefSeq" id="WP_153723971.1">
    <property type="nucleotide sequence ID" value="NZ_CP045875.1"/>
</dbReference>
<dbReference type="OrthoDB" id="9794782at2"/>
<dbReference type="Proteomes" id="UP000366051">
    <property type="component" value="Chromosome"/>
</dbReference>
<organism evidence="6 7">
    <name type="scientific">Heliorestis convoluta</name>
    <dbReference type="NCBI Taxonomy" id="356322"/>
    <lineage>
        <taxon>Bacteria</taxon>
        <taxon>Bacillati</taxon>
        <taxon>Bacillota</taxon>
        <taxon>Clostridia</taxon>
        <taxon>Eubacteriales</taxon>
        <taxon>Heliobacteriaceae</taxon>
        <taxon>Heliorestis</taxon>
    </lineage>
</organism>
<evidence type="ECO:0000259" key="5">
    <source>
        <dbReference type="Pfam" id="PF00582"/>
    </source>
</evidence>
<dbReference type="PANTHER" id="PTHR46268:SF27">
    <property type="entry name" value="UNIVERSAL STRESS PROTEIN RV2623"/>
    <property type="match status" value="1"/>
</dbReference>
<dbReference type="InterPro" id="IPR014729">
    <property type="entry name" value="Rossmann-like_a/b/a_fold"/>
</dbReference>
<dbReference type="CDD" id="cd00293">
    <property type="entry name" value="USP-like"/>
    <property type="match status" value="2"/>
</dbReference>
<dbReference type="PANTHER" id="PTHR46268">
    <property type="entry name" value="STRESS RESPONSE PROTEIN NHAX"/>
    <property type="match status" value="1"/>
</dbReference>
<evidence type="ECO:0000313" key="7">
    <source>
        <dbReference type="Proteomes" id="UP000366051"/>
    </source>
</evidence>
<name>A0A5Q2MVV1_9FIRM</name>
<dbReference type="AlphaFoldDB" id="A0A5Q2MVV1"/>
<gene>
    <name evidence="6" type="ORF">FTV88_0208</name>
</gene>
<keyword evidence="3" id="KW-0067">ATP-binding</keyword>
<dbReference type="InterPro" id="IPR006016">
    <property type="entry name" value="UspA"/>
</dbReference>
<evidence type="ECO:0000313" key="6">
    <source>
        <dbReference type="EMBL" id="QGG46387.1"/>
    </source>
</evidence>
<proteinExistence type="inferred from homology"/>
<keyword evidence="4" id="KW-0175">Coiled coil</keyword>
<comment type="similarity">
    <text evidence="1">Belongs to the universal stress protein A family.</text>
</comment>
<dbReference type="GO" id="GO:0005524">
    <property type="term" value="F:ATP binding"/>
    <property type="evidence" value="ECO:0007669"/>
    <property type="project" value="UniProtKB-KW"/>
</dbReference>
<dbReference type="Gene3D" id="3.40.50.620">
    <property type="entry name" value="HUPs"/>
    <property type="match status" value="2"/>
</dbReference>
<dbReference type="SUPFAM" id="SSF52402">
    <property type="entry name" value="Adenine nucleotide alpha hydrolases-like"/>
    <property type="match status" value="2"/>
</dbReference>
<dbReference type="Pfam" id="PF00582">
    <property type="entry name" value="Usp"/>
    <property type="match status" value="2"/>
</dbReference>
<feature type="domain" description="UspA" evidence="5">
    <location>
        <begin position="152"/>
        <end position="285"/>
    </location>
</feature>
<feature type="domain" description="UspA" evidence="5">
    <location>
        <begin position="1"/>
        <end position="129"/>
    </location>
</feature>
<keyword evidence="2" id="KW-0547">Nucleotide-binding</keyword>
<dbReference type="KEGG" id="hcv:FTV88_0208"/>
<dbReference type="EMBL" id="CP045875">
    <property type="protein sequence ID" value="QGG46387.1"/>
    <property type="molecule type" value="Genomic_DNA"/>
</dbReference>
<reference evidence="7" key="1">
    <citation type="submission" date="2019-11" db="EMBL/GenBank/DDBJ databases">
        <title>Genome sequence of Heliorestis convoluta strain HH, an alkaliphilic and minimalistic phototrophic bacterium from a soda lake in Egypt.</title>
        <authorList>
            <person name="Dewey E.D."/>
            <person name="Stokes L.M."/>
            <person name="Burchell B.M."/>
            <person name="Shaffer K.N."/>
            <person name="Huntington A.M."/>
            <person name="Baker J.M."/>
            <person name="Nadendla S."/>
            <person name="Giglio M.G."/>
            <person name="Touchman J.W."/>
            <person name="Blankenship R.E."/>
            <person name="Madigan M.T."/>
            <person name="Sattley W.M."/>
        </authorList>
    </citation>
    <scope>NUCLEOTIDE SEQUENCE [LARGE SCALE GENOMIC DNA]</scope>
    <source>
        <strain evidence="7">HH</strain>
    </source>
</reference>
<evidence type="ECO:0000256" key="4">
    <source>
        <dbReference type="SAM" id="Coils"/>
    </source>
</evidence>
<dbReference type="PRINTS" id="PR01438">
    <property type="entry name" value="UNVRSLSTRESS"/>
</dbReference>
<keyword evidence="7" id="KW-1185">Reference proteome</keyword>
<sequence length="288" mass="32132">MLEKALLCTDLSPPAEKLSLFAEKLGSAGLKELILAHIMTKARHDEEDSKVSEEVLEKLEQQKKILEQQGLSVTVEVTIGVPAVELVKIAEKENVSVIIIGSHGKGIFKKLAIGSVSSEVLQNTSRACLFIPISLTDAEETYQLPSENLCSNILYCTDFSEASEQAFVQVKRIVQKFGCTVTMLHVQDRSLIETYYWQQIDDIADEMYDNLKKQSQELVELGAREAHIKLTYGYPKELIVDKLKSEDFSLVIMGSQGKGFIQELFLGSVSYNVLRNSPVPVLLIPPKR</sequence>
<accession>A0A5Q2MVV1</accession>